<dbReference type="GO" id="GO:0004497">
    <property type="term" value="F:monooxygenase activity"/>
    <property type="evidence" value="ECO:0007669"/>
    <property type="project" value="UniProtKB-KW"/>
</dbReference>
<keyword evidence="2" id="KW-0288">FMN</keyword>
<comment type="caution">
    <text evidence="10">The sequence shown here is derived from an EMBL/GenBank/DDBJ whole genome shotgun (WGS) entry which is preliminary data.</text>
</comment>
<keyword evidence="3" id="KW-0479">Metal-binding</keyword>
<evidence type="ECO:0000256" key="4">
    <source>
        <dbReference type="ARBA" id="ARBA00023002"/>
    </source>
</evidence>
<dbReference type="Pfam" id="PF04082">
    <property type="entry name" value="Fungal_trans"/>
    <property type="match status" value="1"/>
</dbReference>
<dbReference type="InterPro" id="IPR051260">
    <property type="entry name" value="Diverse_substr_monoxygenases"/>
</dbReference>
<sequence>MATAPPKKIQLNFFETACTGTVNAIGQWKDPKDVSKTKDRLAYYMNLAQLAEKGKISSIFFADSYGGHEIFEGKADAQYKGGSHVAKLDPTVFISAMATVTDSVGFGITGSTTHIPWNIVTSFSDSSAKALGLDNMLPHDERYNAAEEYMDIIYQLWEKSWEDGAQKWQAEPEMAYDPSKVHRIEYQGKHLKFSGVQQAHPSPQRTPLIFQAGASKAGIAFGGKHAEAIFCAHSSIADCKRYTQSVRAAAAAAGRDPQAIKFFLGAMPFLGRTRVEAEEKFEAARKRASIQGGLARFSGFVNVDMSVYPVDEPFKFKGELKENAVQGIVNSMKSMNDNQDMTPRDVGEILAFGGIGPRPVGTAEMVADELQKWMEEGDIDGFNLSPVSMPSSWEDIVDLLVPELQRRGLYWDDYPAPGGTLRENVYSAPGKPFLADDHPGSRFKWNAPKADEKKTNGEVEGVVGGDGKAADPSWLSSTHAYEFRIYLIAIGTYSQSTSLNRHLLLKSLIGREFNYIDLAPKQVEDSPEIVHKMEDSNPRVLPRPDEAAAPPPAAALPAPMAQKRPKRSRVALACRRCKARKQKCNGAEPSCSTCTRLNLSCHYAIPNHSRPGAAKIYIGELEDRVAELEMSLAELGNARAGQDHWTHSQPSSDESDPLLSTVRDLSLTTDGSYVGSTSNITLARILGPLLGGKVHDHYKASLPTWDGQEHGMGSSAISETGYHSLAGSDAVFSLMIPSDIAEKLIHAYIRRISGSFPVLHTAHIRDLYRRRAELEDPYERGILHLVFALGGRFLYETTGDNGDYQSEYHFEAALDKKDAILSLGDARTLIYLLLLAQQCLRIPKNMGAWTLVGFAMRLCVELGLHRRKRSKGPSIRSEMEKRLFWSCYYLDRELSISLGRPPAISNHDIDVEVWQLPLDVDEDTQDLEMFRKAAEADPSQPASPPNTLTYFIHLVRLKRIESEIQTTIYRVDRAPDTATSNRATDKFLERLAAWKDAIPPENGNLDSSSSRPAYSADVYLYASVVNERYLQLCMEACSGVCETYKRIYHHTPMAFSALSLQNVFIAGLTLVYCIWYMPNSSAAPASFNALTDCSIMLYVMTERWTSSRKYRDAFEGIKGTVLRLIADGNHQPRRTVTDMSADVRTTLQNLDAGMAENNRDDLEQMIADMTGEQLNFWERGPDAERVGGGPQSEVAHLGSFDLLQSAHEYPLFMNITPYS</sequence>
<evidence type="ECO:0000313" key="10">
    <source>
        <dbReference type="EMBL" id="RDW77348.1"/>
    </source>
</evidence>
<dbReference type="InterPro" id="IPR011251">
    <property type="entry name" value="Luciferase-like_dom"/>
</dbReference>
<accession>A0A3D8RTR2</accession>
<feature type="domain" description="Zn(2)-C6 fungal-type" evidence="9">
    <location>
        <begin position="573"/>
        <end position="603"/>
    </location>
</feature>
<evidence type="ECO:0000256" key="7">
    <source>
        <dbReference type="ARBA" id="ARBA00033748"/>
    </source>
</evidence>
<proteinExistence type="inferred from homology"/>
<dbReference type="AlphaFoldDB" id="A0A3D8RTR2"/>
<dbReference type="Pfam" id="PF00296">
    <property type="entry name" value="Bac_luciferase"/>
    <property type="match status" value="1"/>
</dbReference>
<dbReference type="GO" id="GO:0000981">
    <property type="term" value="F:DNA-binding transcription factor activity, RNA polymerase II-specific"/>
    <property type="evidence" value="ECO:0007669"/>
    <property type="project" value="InterPro"/>
</dbReference>
<dbReference type="GO" id="GO:0016705">
    <property type="term" value="F:oxidoreductase activity, acting on paired donors, with incorporation or reduction of molecular oxygen"/>
    <property type="evidence" value="ECO:0007669"/>
    <property type="project" value="InterPro"/>
</dbReference>
<reference evidence="10 11" key="1">
    <citation type="journal article" date="2018" name="IMA Fungus">
        <title>IMA Genome-F 9: Draft genome sequence of Annulohypoxylon stygium, Aspergillus mulundensis, Berkeleyomyces basicola (syn. Thielaviopsis basicola), Ceratocystis smalleyi, two Cercospora beticola strains, Coleophoma cylindrospora, Fusarium fracticaudum, Phialophora cf. hyalina, and Morchella septimelata.</title>
        <authorList>
            <person name="Wingfield B.D."/>
            <person name="Bills G.F."/>
            <person name="Dong Y."/>
            <person name="Huang W."/>
            <person name="Nel W.J."/>
            <person name="Swalarsk-Parry B.S."/>
            <person name="Vaghefi N."/>
            <person name="Wilken P.M."/>
            <person name="An Z."/>
            <person name="de Beer Z.W."/>
            <person name="De Vos L."/>
            <person name="Chen L."/>
            <person name="Duong T.A."/>
            <person name="Gao Y."/>
            <person name="Hammerbacher A."/>
            <person name="Kikkert J.R."/>
            <person name="Li Y."/>
            <person name="Li H."/>
            <person name="Li K."/>
            <person name="Li Q."/>
            <person name="Liu X."/>
            <person name="Ma X."/>
            <person name="Naidoo K."/>
            <person name="Pethybridge S.J."/>
            <person name="Sun J."/>
            <person name="Steenkamp E.T."/>
            <person name="van der Nest M.A."/>
            <person name="van Wyk S."/>
            <person name="Wingfield M.J."/>
            <person name="Xiong C."/>
            <person name="Yue Q."/>
            <person name="Zhang X."/>
        </authorList>
    </citation>
    <scope>NUCLEOTIDE SEQUENCE [LARGE SCALE GENOMIC DNA]</scope>
    <source>
        <strain evidence="10 11">BP6252</strain>
    </source>
</reference>
<evidence type="ECO:0000256" key="5">
    <source>
        <dbReference type="ARBA" id="ARBA00023033"/>
    </source>
</evidence>
<dbReference type="CDD" id="cd12148">
    <property type="entry name" value="fungal_TF_MHR"/>
    <property type="match status" value="1"/>
</dbReference>
<dbReference type="PROSITE" id="PS50048">
    <property type="entry name" value="ZN2_CY6_FUNGAL_2"/>
    <property type="match status" value="1"/>
</dbReference>
<protein>
    <recommendedName>
        <fullName evidence="9">Zn(2)-C6 fungal-type domain-containing protein</fullName>
    </recommendedName>
</protein>
<dbReference type="GO" id="GO:0003677">
    <property type="term" value="F:DNA binding"/>
    <property type="evidence" value="ECO:0007669"/>
    <property type="project" value="InterPro"/>
</dbReference>
<dbReference type="InterPro" id="IPR016215">
    <property type="entry name" value="NTA_MOA"/>
</dbReference>
<dbReference type="STRING" id="1849047.A0A3D8RTR2"/>
<evidence type="ECO:0000256" key="2">
    <source>
        <dbReference type="ARBA" id="ARBA00022643"/>
    </source>
</evidence>
<dbReference type="SMART" id="SM00906">
    <property type="entry name" value="Fungal_trans"/>
    <property type="match status" value="1"/>
</dbReference>
<dbReference type="InterPro" id="IPR036864">
    <property type="entry name" value="Zn2-C6_fun-type_DNA-bd_sf"/>
</dbReference>
<feature type="region of interest" description="Disordered" evidence="8">
    <location>
        <begin position="445"/>
        <end position="469"/>
    </location>
</feature>
<evidence type="ECO:0000256" key="1">
    <source>
        <dbReference type="ARBA" id="ARBA00022630"/>
    </source>
</evidence>
<evidence type="ECO:0000256" key="8">
    <source>
        <dbReference type="SAM" id="MobiDB-lite"/>
    </source>
</evidence>
<evidence type="ECO:0000256" key="6">
    <source>
        <dbReference type="ARBA" id="ARBA00023242"/>
    </source>
</evidence>
<dbReference type="InterPro" id="IPR036661">
    <property type="entry name" value="Luciferase-like_sf"/>
</dbReference>
<dbReference type="SMART" id="SM00066">
    <property type="entry name" value="GAL4"/>
    <property type="match status" value="1"/>
</dbReference>
<keyword evidence="1" id="KW-0285">Flavoprotein</keyword>
<keyword evidence="11" id="KW-1185">Reference proteome</keyword>
<dbReference type="InterPro" id="IPR001138">
    <property type="entry name" value="Zn2Cys6_DnaBD"/>
</dbReference>
<keyword evidence="6" id="KW-0539">Nucleus</keyword>
<keyword evidence="5" id="KW-0503">Monooxygenase</keyword>
<evidence type="ECO:0000259" key="9">
    <source>
        <dbReference type="PROSITE" id="PS50048"/>
    </source>
</evidence>
<dbReference type="GO" id="GO:0006351">
    <property type="term" value="P:DNA-templated transcription"/>
    <property type="evidence" value="ECO:0007669"/>
    <property type="project" value="InterPro"/>
</dbReference>
<dbReference type="CDD" id="cd00067">
    <property type="entry name" value="GAL4"/>
    <property type="match status" value="1"/>
</dbReference>
<dbReference type="SUPFAM" id="SSF51679">
    <property type="entry name" value="Bacterial luciferase-like"/>
    <property type="match status" value="1"/>
</dbReference>
<evidence type="ECO:0000313" key="11">
    <source>
        <dbReference type="Proteomes" id="UP000256645"/>
    </source>
</evidence>
<name>A0A3D8RTR2_9HELO</name>
<dbReference type="PANTHER" id="PTHR30011:SF16">
    <property type="entry name" value="C2H2 FINGER DOMAIN TRANSCRIPTION FACTOR (EUROFUNG)-RELATED"/>
    <property type="match status" value="1"/>
</dbReference>
<dbReference type="OrthoDB" id="2399539at2759"/>
<dbReference type="EMBL" id="PDLM01000005">
    <property type="protein sequence ID" value="RDW77348.1"/>
    <property type="molecule type" value="Genomic_DNA"/>
</dbReference>
<dbReference type="Proteomes" id="UP000256645">
    <property type="component" value="Unassembled WGS sequence"/>
</dbReference>
<organism evidence="10 11">
    <name type="scientific">Coleophoma cylindrospora</name>
    <dbReference type="NCBI Taxonomy" id="1849047"/>
    <lineage>
        <taxon>Eukaryota</taxon>
        <taxon>Fungi</taxon>
        <taxon>Dikarya</taxon>
        <taxon>Ascomycota</taxon>
        <taxon>Pezizomycotina</taxon>
        <taxon>Leotiomycetes</taxon>
        <taxon>Helotiales</taxon>
        <taxon>Dermateaceae</taxon>
        <taxon>Coleophoma</taxon>
    </lineage>
</organism>
<comment type="similarity">
    <text evidence="7">Belongs to the NtaA/SnaA/DszA monooxygenase family.</text>
</comment>
<dbReference type="Gene3D" id="4.10.240.10">
    <property type="entry name" value="Zn(2)-C6 fungal-type DNA-binding domain"/>
    <property type="match status" value="1"/>
</dbReference>
<feature type="region of interest" description="Disordered" evidence="8">
    <location>
        <begin position="536"/>
        <end position="562"/>
    </location>
</feature>
<gene>
    <name evidence="10" type="ORF">BP6252_05401</name>
</gene>
<dbReference type="Pfam" id="PF00172">
    <property type="entry name" value="Zn_clus"/>
    <property type="match status" value="1"/>
</dbReference>
<keyword evidence="4" id="KW-0560">Oxidoreductase</keyword>
<dbReference type="SUPFAM" id="SSF57701">
    <property type="entry name" value="Zn2/Cys6 DNA-binding domain"/>
    <property type="match status" value="1"/>
</dbReference>
<dbReference type="NCBIfam" id="TIGR03860">
    <property type="entry name" value="FMN_nitrolo"/>
    <property type="match status" value="1"/>
</dbReference>
<dbReference type="PANTHER" id="PTHR30011">
    <property type="entry name" value="ALKANESULFONATE MONOOXYGENASE-RELATED"/>
    <property type="match status" value="1"/>
</dbReference>
<dbReference type="GO" id="GO:0008270">
    <property type="term" value="F:zinc ion binding"/>
    <property type="evidence" value="ECO:0007669"/>
    <property type="project" value="InterPro"/>
</dbReference>
<evidence type="ECO:0000256" key="3">
    <source>
        <dbReference type="ARBA" id="ARBA00022723"/>
    </source>
</evidence>
<dbReference type="PROSITE" id="PS00463">
    <property type="entry name" value="ZN2_CY6_FUNGAL_1"/>
    <property type="match status" value="1"/>
</dbReference>
<dbReference type="Gene3D" id="3.20.20.30">
    <property type="entry name" value="Luciferase-like domain"/>
    <property type="match status" value="1"/>
</dbReference>
<dbReference type="InterPro" id="IPR007219">
    <property type="entry name" value="XnlR_reg_dom"/>
</dbReference>
<feature type="compositionally biased region" description="Basic and acidic residues" evidence="8">
    <location>
        <begin position="536"/>
        <end position="546"/>
    </location>
</feature>